<dbReference type="Pfam" id="PF18845">
    <property type="entry name" value="baeRF_family3"/>
    <property type="match status" value="1"/>
</dbReference>
<dbReference type="EMBL" id="CP036291">
    <property type="protein sequence ID" value="QDU87470.1"/>
    <property type="molecule type" value="Genomic_DNA"/>
</dbReference>
<gene>
    <name evidence="2" type="ORF">Pla175_08320</name>
</gene>
<evidence type="ECO:0000313" key="3">
    <source>
        <dbReference type="Proteomes" id="UP000317429"/>
    </source>
</evidence>
<dbReference type="KEGG" id="pnd:Pla175_08320"/>
<dbReference type="RefSeq" id="WP_145281431.1">
    <property type="nucleotide sequence ID" value="NZ_CP036291.1"/>
</dbReference>
<reference evidence="2 3" key="1">
    <citation type="submission" date="2019-02" db="EMBL/GenBank/DDBJ databases">
        <title>Deep-cultivation of Planctomycetes and their phenomic and genomic characterization uncovers novel biology.</title>
        <authorList>
            <person name="Wiegand S."/>
            <person name="Jogler M."/>
            <person name="Boedeker C."/>
            <person name="Pinto D."/>
            <person name="Vollmers J."/>
            <person name="Rivas-Marin E."/>
            <person name="Kohn T."/>
            <person name="Peeters S.H."/>
            <person name="Heuer A."/>
            <person name="Rast P."/>
            <person name="Oberbeckmann S."/>
            <person name="Bunk B."/>
            <person name="Jeske O."/>
            <person name="Meyerdierks A."/>
            <person name="Storesund J.E."/>
            <person name="Kallscheuer N."/>
            <person name="Luecker S."/>
            <person name="Lage O.M."/>
            <person name="Pohl T."/>
            <person name="Merkel B.J."/>
            <person name="Hornburger P."/>
            <person name="Mueller R.-W."/>
            <person name="Bruemmer F."/>
            <person name="Labrenz M."/>
            <person name="Spormann A.M."/>
            <person name="Op den Camp H."/>
            <person name="Overmann J."/>
            <person name="Amann R."/>
            <person name="Jetten M.S.M."/>
            <person name="Mascher T."/>
            <person name="Medema M.H."/>
            <person name="Devos D.P."/>
            <person name="Kaster A.-K."/>
            <person name="Ovreas L."/>
            <person name="Rohde M."/>
            <person name="Galperin M.Y."/>
            <person name="Jogler C."/>
        </authorList>
    </citation>
    <scope>NUCLEOTIDE SEQUENCE [LARGE SCALE GENOMIC DNA]</scope>
    <source>
        <strain evidence="2 3">Pla175</strain>
    </source>
</reference>
<accession>A0A518D7L4</accession>
<sequence>MPSASSERLTSLLIDQQPPCVSIYQPTHRRHPENQQDPIRYRNLLERVESSLESHPDSKQAAGVLEKFRALVDDQEFWNHRTEGLAVLGSPTVFEVFDLQRSVDQLAVVADSFHVKPLLREAQSADRFQVLCLSRQEAKLYQGNRYALDPVEVTAFPTTLTGALGHELTEPHQTVASYGKGPARGAADGAMHHGHGGKKDEEEIDTKRFFRVIEQGVLDHYSRPSGLPLMLVALAEHQGEFREASHNPMLMDEGLAINPDALDVEELRQRAWEAIEPNYHARLEGLVDDFNLARSQQRGSDDLVEAAREAVAGRVGTLLVEADRTIPGRIDAATGKIEPAALSEPDVDDVLDDLAEVVLRMKGDVIVVPAERMPGPTGVAASYRY</sequence>
<keyword evidence="3" id="KW-1185">Reference proteome</keyword>
<evidence type="ECO:0000313" key="2">
    <source>
        <dbReference type="EMBL" id="QDU87470.1"/>
    </source>
</evidence>
<evidence type="ECO:0000256" key="1">
    <source>
        <dbReference type="SAM" id="MobiDB-lite"/>
    </source>
</evidence>
<name>A0A518D7L4_9BACT</name>
<feature type="region of interest" description="Disordered" evidence="1">
    <location>
        <begin position="182"/>
        <end position="201"/>
    </location>
</feature>
<dbReference type="InterPro" id="IPR041289">
    <property type="entry name" value="Bact_RF_family3"/>
</dbReference>
<dbReference type="AlphaFoldDB" id="A0A518D7L4"/>
<proteinExistence type="predicted"/>
<dbReference type="OrthoDB" id="4393931at2"/>
<dbReference type="Proteomes" id="UP000317429">
    <property type="component" value="Chromosome"/>
</dbReference>
<organism evidence="2 3">
    <name type="scientific">Pirellulimonas nuda</name>
    <dbReference type="NCBI Taxonomy" id="2528009"/>
    <lineage>
        <taxon>Bacteria</taxon>
        <taxon>Pseudomonadati</taxon>
        <taxon>Planctomycetota</taxon>
        <taxon>Planctomycetia</taxon>
        <taxon>Pirellulales</taxon>
        <taxon>Lacipirellulaceae</taxon>
        <taxon>Pirellulimonas</taxon>
    </lineage>
</organism>
<protein>
    <submittedName>
        <fullName evidence="2">Uncharacterized protein</fullName>
    </submittedName>
</protein>